<protein>
    <recommendedName>
        <fullName evidence="3">Reverse transcriptase</fullName>
    </recommendedName>
</protein>
<proteinExistence type="predicted"/>
<accession>A0A8S0YQ51</accession>
<name>A0A8S0YQ51_ARCPL</name>
<dbReference type="Proteomes" id="UP000494256">
    <property type="component" value="Unassembled WGS sequence"/>
</dbReference>
<reference evidence="1 2" key="1">
    <citation type="submission" date="2020-04" db="EMBL/GenBank/DDBJ databases">
        <authorList>
            <person name="Wallbank WR R."/>
            <person name="Pardo Diaz C."/>
            <person name="Kozak K."/>
            <person name="Martin S."/>
            <person name="Jiggins C."/>
            <person name="Moest M."/>
            <person name="Warren A I."/>
            <person name="Byers J.R.P. K."/>
            <person name="Montejo-Kovacevich G."/>
            <person name="Yen C E."/>
        </authorList>
    </citation>
    <scope>NUCLEOTIDE SEQUENCE [LARGE SCALE GENOMIC DNA]</scope>
</reference>
<evidence type="ECO:0000313" key="1">
    <source>
        <dbReference type="EMBL" id="CAB3221284.1"/>
    </source>
</evidence>
<organism evidence="1 2">
    <name type="scientific">Arctia plantaginis</name>
    <name type="common">Wood tiger moth</name>
    <name type="synonym">Phalaena plantaginis</name>
    <dbReference type="NCBI Taxonomy" id="874455"/>
    <lineage>
        <taxon>Eukaryota</taxon>
        <taxon>Metazoa</taxon>
        <taxon>Ecdysozoa</taxon>
        <taxon>Arthropoda</taxon>
        <taxon>Hexapoda</taxon>
        <taxon>Insecta</taxon>
        <taxon>Pterygota</taxon>
        <taxon>Neoptera</taxon>
        <taxon>Endopterygota</taxon>
        <taxon>Lepidoptera</taxon>
        <taxon>Glossata</taxon>
        <taxon>Ditrysia</taxon>
        <taxon>Noctuoidea</taxon>
        <taxon>Erebidae</taxon>
        <taxon>Arctiinae</taxon>
        <taxon>Arctia</taxon>
    </lineage>
</organism>
<evidence type="ECO:0008006" key="3">
    <source>
        <dbReference type="Google" id="ProtNLM"/>
    </source>
</evidence>
<dbReference type="AlphaFoldDB" id="A0A8S0YQ51"/>
<sequence length="239" mass="26251">MGVVRSMVLYGAPVWSNDLAGASSCKALLRSLQRLMAIRVVRGYRTILFEAATVLARHPPFDILADMDAMVYDQVRSVGRNGEEAAPDHEPGMLRRNAHTQALRAWQARLVIQGCASQRAVGAVLPSFEAWVGRNDCVTYRLTQMLTGHGCFGEYLNRIGREATAQCHHCGSDRDSAQHTLEDCPAWESERRVLVGQIGRNLSPPALIAAMLASGEGWAAAVSFCEDVMLQKEAAERDR</sequence>
<gene>
    <name evidence="1" type="ORF">APLA_LOCUS754</name>
</gene>
<dbReference type="EMBL" id="CADEBD010000045">
    <property type="protein sequence ID" value="CAB3221284.1"/>
    <property type="molecule type" value="Genomic_DNA"/>
</dbReference>
<comment type="caution">
    <text evidence="1">The sequence shown here is derived from an EMBL/GenBank/DDBJ whole genome shotgun (WGS) entry which is preliminary data.</text>
</comment>
<dbReference type="OrthoDB" id="118105at2759"/>
<evidence type="ECO:0000313" key="2">
    <source>
        <dbReference type="Proteomes" id="UP000494256"/>
    </source>
</evidence>